<gene>
    <name evidence="2" type="ORF">LEMA_uP091330.1</name>
</gene>
<dbReference type="AlphaFoldDB" id="E5A207"/>
<dbReference type="HOGENOM" id="CLU_3160125_0_0_1"/>
<reference evidence="3" key="1">
    <citation type="journal article" date="2011" name="Nat. Commun.">
        <title>Effector diversification within compartments of the Leptosphaeria maculans genome affected by Repeat-Induced Point mutations.</title>
        <authorList>
            <person name="Rouxel T."/>
            <person name="Grandaubert J."/>
            <person name="Hane J.K."/>
            <person name="Hoede C."/>
            <person name="van de Wouw A.P."/>
            <person name="Couloux A."/>
            <person name="Dominguez V."/>
            <person name="Anthouard V."/>
            <person name="Bally P."/>
            <person name="Bourras S."/>
            <person name="Cozijnsen A.J."/>
            <person name="Ciuffetti L.M."/>
            <person name="Degrave A."/>
            <person name="Dilmaghani A."/>
            <person name="Duret L."/>
            <person name="Fudal I."/>
            <person name="Goodwin S.B."/>
            <person name="Gout L."/>
            <person name="Glaser N."/>
            <person name="Linglin J."/>
            <person name="Kema G.H.J."/>
            <person name="Lapalu N."/>
            <person name="Lawrence C.B."/>
            <person name="May K."/>
            <person name="Meyer M."/>
            <person name="Ollivier B."/>
            <person name="Poulain J."/>
            <person name="Schoch C.L."/>
            <person name="Simon A."/>
            <person name="Spatafora J.W."/>
            <person name="Stachowiak A."/>
            <person name="Turgeon B.G."/>
            <person name="Tyler B.M."/>
            <person name="Vincent D."/>
            <person name="Weissenbach J."/>
            <person name="Amselem J."/>
            <person name="Quesneville H."/>
            <person name="Oliver R.P."/>
            <person name="Wincker P."/>
            <person name="Balesdent M.-H."/>
            <person name="Howlett B.J."/>
        </authorList>
    </citation>
    <scope>NUCLEOTIDE SEQUENCE [LARGE SCALE GENOMIC DNA]</scope>
    <source>
        <strain evidence="3">JN3 / isolate v23.1.3 / race Av1-4-5-6-7-8</strain>
    </source>
</reference>
<evidence type="ECO:0000256" key="1">
    <source>
        <dbReference type="SAM" id="MobiDB-lite"/>
    </source>
</evidence>
<dbReference type="VEuPathDB" id="FungiDB:LEMA_uP091330.1"/>
<keyword evidence="3" id="KW-1185">Reference proteome</keyword>
<dbReference type="InParanoid" id="E5A207"/>
<dbReference type="EMBL" id="FP929132">
    <property type="protein sequence ID" value="CBX97724.1"/>
    <property type="molecule type" value="Genomic_DNA"/>
</dbReference>
<feature type="region of interest" description="Disordered" evidence="1">
    <location>
        <begin position="1"/>
        <end position="21"/>
    </location>
</feature>
<accession>E5A207</accession>
<organism evidence="3">
    <name type="scientific">Leptosphaeria maculans (strain JN3 / isolate v23.1.3 / race Av1-4-5-6-7-8)</name>
    <name type="common">Blackleg fungus</name>
    <name type="synonym">Phoma lingam</name>
    <dbReference type="NCBI Taxonomy" id="985895"/>
    <lineage>
        <taxon>Eukaryota</taxon>
        <taxon>Fungi</taxon>
        <taxon>Dikarya</taxon>
        <taxon>Ascomycota</taxon>
        <taxon>Pezizomycotina</taxon>
        <taxon>Dothideomycetes</taxon>
        <taxon>Pleosporomycetidae</taxon>
        <taxon>Pleosporales</taxon>
        <taxon>Pleosporineae</taxon>
        <taxon>Leptosphaeriaceae</taxon>
        <taxon>Plenodomus</taxon>
        <taxon>Plenodomus lingam/Leptosphaeria maculans species complex</taxon>
    </lineage>
</organism>
<sequence length="48" mass="5202">MGIHEPRKHTSAKPTINEPPKVNISRSQFQVVHILSGSGSPKPHASFA</sequence>
<evidence type="ECO:0000313" key="2">
    <source>
        <dbReference type="EMBL" id="CBX97724.1"/>
    </source>
</evidence>
<proteinExistence type="predicted"/>
<name>E5A207_LEPMJ</name>
<feature type="compositionally biased region" description="Basic residues" evidence="1">
    <location>
        <begin position="1"/>
        <end position="11"/>
    </location>
</feature>
<evidence type="ECO:0000313" key="3">
    <source>
        <dbReference type="Proteomes" id="UP000002668"/>
    </source>
</evidence>
<dbReference type="Proteomes" id="UP000002668">
    <property type="component" value="Genome"/>
</dbReference>
<protein>
    <submittedName>
        <fullName evidence="2">Predicted protein</fullName>
    </submittedName>
</protein>